<keyword evidence="10" id="KW-1185">Reference proteome</keyword>
<dbReference type="InterPro" id="IPR009078">
    <property type="entry name" value="Ferritin-like_SF"/>
</dbReference>
<dbReference type="GO" id="GO:0008199">
    <property type="term" value="F:ferric iron binding"/>
    <property type="evidence" value="ECO:0007669"/>
    <property type="project" value="InterPro"/>
</dbReference>
<gene>
    <name evidence="9" type="ORF">CTAYLR_008274</name>
</gene>
<dbReference type="InterPro" id="IPR009040">
    <property type="entry name" value="Ferritin-like_diiron"/>
</dbReference>
<feature type="domain" description="Ferritin-like diiron" evidence="8">
    <location>
        <begin position="41"/>
        <end position="194"/>
    </location>
</feature>
<evidence type="ECO:0000313" key="10">
    <source>
        <dbReference type="Proteomes" id="UP001230188"/>
    </source>
</evidence>
<dbReference type="GO" id="GO:0006826">
    <property type="term" value="P:iron ion transport"/>
    <property type="evidence" value="ECO:0007669"/>
    <property type="project" value="InterPro"/>
</dbReference>
<dbReference type="AlphaFoldDB" id="A0AAD7UA97"/>
<dbReference type="GO" id="GO:0006879">
    <property type="term" value="P:intracellular iron ion homeostasis"/>
    <property type="evidence" value="ECO:0007669"/>
    <property type="project" value="UniProtKB-KW"/>
</dbReference>
<evidence type="ECO:0000256" key="6">
    <source>
        <dbReference type="RuleBase" id="RU361145"/>
    </source>
</evidence>
<feature type="chain" id="PRO_5041996841" description="Ferritin" evidence="7">
    <location>
        <begin position="19"/>
        <end position="206"/>
    </location>
</feature>
<organism evidence="9 10">
    <name type="scientific">Chrysophaeum taylorii</name>
    <dbReference type="NCBI Taxonomy" id="2483200"/>
    <lineage>
        <taxon>Eukaryota</taxon>
        <taxon>Sar</taxon>
        <taxon>Stramenopiles</taxon>
        <taxon>Ochrophyta</taxon>
        <taxon>Pelagophyceae</taxon>
        <taxon>Pelagomonadales</taxon>
        <taxon>Pelagomonadaceae</taxon>
        <taxon>Chrysophaeum</taxon>
    </lineage>
</organism>
<keyword evidence="6" id="KW-0560">Oxidoreductase</keyword>
<evidence type="ECO:0000313" key="9">
    <source>
        <dbReference type="EMBL" id="KAJ8601166.1"/>
    </source>
</evidence>
<evidence type="ECO:0000256" key="4">
    <source>
        <dbReference type="ARBA" id="ARBA00023004"/>
    </source>
</evidence>
<dbReference type="GO" id="GO:0008198">
    <property type="term" value="F:ferrous iron binding"/>
    <property type="evidence" value="ECO:0007669"/>
    <property type="project" value="TreeGrafter"/>
</dbReference>
<comment type="catalytic activity">
    <reaction evidence="6">
        <text>4 Fe(2+) + O2 + 4 H(+) = 4 Fe(3+) + 2 H2O</text>
        <dbReference type="Rhea" id="RHEA:11148"/>
        <dbReference type="ChEBI" id="CHEBI:15377"/>
        <dbReference type="ChEBI" id="CHEBI:15378"/>
        <dbReference type="ChEBI" id="CHEBI:15379"/>
        <dbReference type="ChEBI" id="CHEBI:29033"/>
        <dbReference type="ChEBI" id="CHEBI:29034"/>
        <dbReference type="EC" id="1.16.3.1"/>
    </reaction>
</comment>
<feature type="binding site" evidence="5">
    <location>
        <position position="96"/>
    </location>
    <ligand>
        <name>Fe cation</name>
        <dbReference type="ChEBI" id="CHEBI:24875"/>
        <label>1</label>
    </ligand>
</feature>
<evidence type="ECO:0000256" key="3">
    <source>
        <dbReference type="ARBA" id="ARBA00022723"/>
    </source>
</evidence>
<keyword evidence="4 5" id="KW-0408">Iron</keyword>
<keyword evidence="2 6" id="KW-0409">Iron storage</keyword>
<dbReference type="PANTHER" id="PTHR11431:SF75">
    <property type="entry name" value="FERRITIN"/>
    <property type="match status" value="1"/>
</dbReference>
<dbReference type="GO" id="GO:0005737">
    <property type="term" value="C:cytoplasm"/>
    <property type="evidence" value="ECO:0007669"/>
    <property type="project" value="TreeGrafter"/>
</dbReference>
<feature type="binding site" evidence="5">
    <location>
        <position position="58"/>
    </location>
    <ligand>
        <name>Fe cation</name>
        <dbReference type="ChEBI" id="CHEBI:24875"/>
        <label>1</label>
    </ligand>
</feature>
<dbReference type="SUPFAM" id="SSF47240">
    <property type="entry name" value="Ferritin-like"/>
    <property type="match status" value="1"/>
</dbReference>
<accession>A0AAD7UA97</accession>
<comment type="function">
    <text evidence="6">Stores iron in a soluble, non-toxic, readily available form. Important for iron homeostasis. Iron is taken up in the ferrous form and deposited as ferric hydroxides after oxidation.</text>
</comment>
<dbReference type="EMBL" id="JAQMWT010000446">
    <property type="protein sequence ID" value="KAJ8601166.1"/>
    <property type="molecule type" value="Genomic_DNA"/>
</dbReference>
<evidence type="ECO:0000256" key="2">
    <source>
        <dbReference type="ARBA" id="ARBA00022434"/>
    </source>
</evidence>
<dbReference type="EC" id="1.16.3.1" evidence="6"/>
<evidence type="ECO:0000256" key="1">
    <source>
        <dbReference type="ARBA" id="ARBA00007513"/>
    </source>
</evidence>
<evidence type="ECO:0000256" key="5">
    <source>
        <dbReference type="PIRSR" id="PIRSR601519-1"/>
    </source>
</evidence>
<dbReference type="PROSITE" id="PS50905">
    <property type="entry name" value="FERRITIN_LIKE"/>
    <property type="match status" value="1"/>
</dbReference>
<dbReference type="InterPro" id="IPR012347">
    <property type="entry name" value="Ferritin-like"/>
</dbReference>
<evidence type="ECO:0000256" key="7">
    <source>
        <dbReference type="SAM" id="SignalP"/>
    </source>
</evidence>
<feature type="binding site" evidence="5">
    <location>
        <position position="143"/>
    </location>
    <ligand>
        <name>Fe cation</name>
        <dbReference type="ChEBI" id="CHEBI:24875"/>
        <label>1</label>
    </ligand>
</feature>
<evidence type="ECO:0000259" key="8">
    <source>
        <dbReference type="PROSITE" id="PS50905"/>
    </source>
</evidence>
<proteinExistence type="inferred from homology"/>
<dbReference type="Proteomes" id="UP001230188">
    <property type="component" value="Unassembled WGS sequence"/>
</dbReference>
<dbReference type="Gene3D" id="1.20.1260.10">
    <property type="match status" value="1"/>
</dbReference>
<feature type="binding site" evidence="5">
    <location>
        <position position="93"/>
    </location>
    <ligand>
        <name>Fe cation</name>
        <dbReference type="ChEBI" id="CHEBI:24875"/>
        <label>1</label>
    </ligand>
</feature>
<sequence length="206" mass="23378">MKLFLLLEVSFVVTRASALFENLRSDVVLTEVLEQKSRSRQNWHEESEALLNEHIALEFSAGYQYHALFAYAHRDTVNLKKSANFFSESAEEEFGHAQKLMEYQIMRGGVVDLKKFAPPVHEFPATSDKSDALVAFESVLAMEKKVYDSLLAVRAACGKHDDPQCQDYLDGFLDHQIRAVDQAARYVADLVRVGPSGFAVWKWVMT</sequence>
<dbReference type="PANTHER" id="PTHR11431">
    <property type="entry name" value="FERRITIN"/>
    <property type="match status" value="1"/>
</dbReference>
<keyword evidence="3 5" id="KW-0479">Metal-binding</keyword>
<dbReference type="InterPro" id="IPR001519">
    <property type="entry name" value="Ferritin"/>
</dbReference>
<dbReference type="InterPro" id="IPR008331">
    <property type="entry name" value="Ferritin_DPS_dom"/>
</dbReference>
<dbReference type="CDD" id="cd01056">
    <property type="entry name" value="Euk_Ferritin"/>
    <property type="match status" value="1"/>
</dbReference>
<comment type="similarity">
    <text evidence="1 6">Belongs to the ferritin family.</text>
</comment>
<name>A0AAD7UA97_9STRA</name>
<dbReference type="Pfam" id="PF00210">
    <property type="entry name" value="Ferritin"/>
    <property type="match status" value="1"/>
</dbReference>
<keyword evidence="7" id="KW-0732">Signal</keyword>
<dbReference type="GO" id="GO:0004322">
    <property type="term" value="F:ferroxidase activity"/>
    <property type="evidence" value="ECO:0007669"/>
    <property type="project" value="UniProtKB-EC"/>
</dbReference>
<protein>
    <recommendedName>
        <fullName evidence="6">Ferritin</fullName>
        <ecNumber evidence="6">1.16.3.1</ecNumber>
    </recommendedName>
</protein>
<reference evidence="9" key="1">
    <citation type="submission" date="2023-01" db="EMBL/GenBank/DDBJ databases">
        <title>Metagenome sequencing of chrysophaentin producing Chrysophaeum taylorii.</title>
        <authorList>
            <person name="Davison J."/>
            <person name="Bewley C."/>
        </authorList>
    </citation>
    <scope>NUCLEOTIDE SEQUENCE</scope>
    <source>
        <strain evidence="9">NIES-1699</strain>
    </source>
</reference>
<feature type="signal peptide" evidence="7">
    <location>
        <begin position="1"/>
        <end position="18"/>
    </location>
</feature>
<feature type="binding site" evidence="5">
    <location>
        <position position="176"/>
    </location>
    <ligand>
        <name>Fe cation</name>
        <dbReference type="ChEBI" id="CHEBI:24875"/>
        <label>1</label>
    </ligand>
</feature>
<comment type="caution">
    <text evidence="9">The sequence shown here is derived from an EMBL/GenBank/DDBJ whole genome shotgun (WGS) entry which is preliminary data.</text>
</comment>